<evidence type="ECO:0000313" key="2">
    <source>
        <dbReference type="EMBL" id="ALS76142.1"/>
    </source>
</evidence>
<dbReference type="OrthoDB" id="2166477at2"/>
<dbReference type="KEGG" id="prt:AUC31_13490"/>
<evidence type="ECO:0000313" key="3">
    <source>
        <dbReference type="Proteomes" id="UP000067683"/>
    </source>
</evidence>
<dbReference type="RefSeq" id="WP_058382845.1">
    <property type="nucleotide sequence ID" value="NZ_CP013659.2"/>
</dbReference>
<keyword evidence="3" id="KW-1185">Reference proteome</keyword>
<reference evidence="2" key="1">
    <citation type="submission" date="2016-01" db="EMBL/GenBank/DDBJ databases">
        <title>Complete genome of Planococcus rifietoensis type strain M8.</title>
        <authorList>
            <person name="See-Too W.S."/>
        </authorList>
    </citation>
    <scope>NUCLEOTIDE SEQUENCE [LARGE SCALE GENOMIC DNA]</scope>
    <source>
        <strain evidence="2">M8</strain>
    </source>
</reference>
<dbReference type="AlphaFoldDB" id="A0A0U2YX75"/>
<gene>
    <name evidence="2" type="ORF">AUC31_13490</name>
</gene>
<dbReference type="STRING" id="200991.AUC31_13490"/>
<protein>
    <submittedName>
        <fullName evidence="2">Excisionase</fullName>
    </submittedName>
</protein>
<dbReference type="InterPro" id="IPR010093">
    <property type="entry name" value="SinI_DNA-bd"/>
</dbReference>
<dbReference type="Pfam" id="PF12728">
    <property type="entry name" value="HTH_17"/>
    <property type="match status" value="1"/>
</dbReference>
<feature type="domain" description="Helix-turn-helix" evidence="1">
    <location>
        <begin position="2"/>
        <end position="50"/>
    </location>
</feature>
<dbReference type="GO" id="GO:0003677">
    <property type="term" value="F:DNA binding"/>
    <property type="evidence" value="ECO:0007669"/>
    <property type="project" value="InterPro"/>
</dbReference>
<sequence>MYMTVPETAVFLSMPEEQVNRYVLEGRIRAVHDGEQYLINTSQFESHFQQLEVAKLELEEWRATPIPDDIDIKDED</sequence>
<organism evidence="2 3">
    <name type="scientific">Planococcus rifietoensis</name>
    <dbReference type="NCBI Taxonomy" id="200991"/>
    <lineage>
        <taxon>Bacteria</taxon>
        <taxon>Bacillati</taxon>
        <taxon>Bacillota</taxon>
        <taxon>Bacilli</taxon>
        <taxon>Bacillales</taxon>
        <taxon>Caryophanaceae</taxon>
        <taxon>Planococcus</taxon>
    </lineage>
</organism>
<proteinExistence type="predicted"/>
<name>A0A0U2YX75_9BACL</name>
<accession>A0A0U2YX75</accession>
<dbReference type="InterPro" id="IPR041657">
    <property type="entry name" value="HTH_17"/>
</dbReference>
<dbReference type="NCBIfam" id="TIGR01764">
    <property type="entry name" value="excise"/>
    <property type="match status" value="1"/>
</dbReference>
<dbReference type="EMBL" id="CP013659">
    <property type="protein sequence ID" value="ALS76142.1"/>
    <property type="molecule type" value="Genomic_DNA"/>
</dbReference>
<evidence type="ECO:0000259" key="1">
    <source>
        <dbReference type="Pfam" id="PF12728"/>
    </source>
</evidence>
<dbReference type="Proteomes" id="UP000067683">
    <property type="component" value="Chromosome"/>
</dbReference>